<gene>
    <name evidence="8" type="ORF">BDK89_0323</name>
</gene>
<keyword evidence="2" id="KW-0964">Secreted</keyword>
<evidence type="ECO:0000256" key="2">
    <source>
        <dbReference type="ARBA" id="ARBA00022525"/>
    </source>
</evidence>
<reference evidence="8 9" key="1">
    <citation type="submission" date="2019-03" db="EMBL/GenBank/DDBJ databases">
        <title>Sequencing the genomes of 1000 actinobacteria strains.</title>
        <authorList>
            <person name="Klenk H.-P."/>
        </authorList>
    </citation>
    <scope>NUCLEOTIDE SEQUENCE [LARGE SCALE GENOMIC DNA]</scope>
    <source>
        <strain evidence="8 9">DSM 18936</strain>
    </source>
</reference>
<feature type="region of interest" description="Disordered" evidence="5">
    <location>
        <begin position="38"/>
        <end position="59"/>
    </location>
</feature>
<dbReference type="PANTHER" id="PTHR32305:SF15">
    <property type="entry name" value="PROTEIN RHSA-RELATED"/>
    <property type="match status" value="1"/>
</dbReference>
<feature type="region of interest" description="Disordered" evidence="5">
    <location>
        <begin position="1247"/>
        <end position="1308"/>
    </location>
</feature>
<evidence type="ECO:0000256" key="4">
    <source>
        <dbReference type="ARBA" id="ARBA00023026"/>
    </source>
</evidence>
<dbReference type="Gene3D" id="2.180.10.10">
    <property type="entry name" value="RHS repeat-associated core"/>
    <property type="match status" value="2"/>
</dbReference>
<evidence type="ECO:0000256" key="5">
    <source>
        <dbReference type="SAM" id="MobiDB-lite"/>
    </source>
</evidence>
<dbReference type="Pfam" id="PF25023">
    <property type="entry name" value="TEN_YD-shell"/>
    <property type="match status" value="1"/>
</dbReference>
<feature type="compositionally biased region" description="Low complexity" evidence="5">
    <location>
        <begin position="2983"/>
        <end position="3013"/>
    </location>
</feature>
<dbReference type="PANTHER" id="PTHR32305">
    <property type="match status" value="1"/>
</dbReference>
<dbReference type="Pfam" id="PF03534">
    <property type="entry name" value="SpvB"/>
    <property type="match status" value="1"/>
</dbReference>
<evidence type="ECO:0000256" key="1">
    <source>
        <dbReference type="ARBA" id="ARBA00004613"/>
    </source>
</evidence>
<dbReference type="InterPro" id="IPR003284">
    <property type="entry name" value="Sal_SpvB"/>
</dbReference>
<dbReference type="OrthoDB" id="9765204at2"/>
<evidence type="ECO:0000313" key="8">
    <source>
        <dbReference type="EMBL" id="TDT14767.1"/>
    </source>
</evidence>
<sequence length="3020" mass="320048">MRVSGIKAALFGAAGAGLVIAGAVPVLSENPERVAAETLQPIDPQDPTEHGDSPVDGLEYADPTEALGLVDAPEPNHEGTATLSFPIDVPPGHGITPELVVSYDSSGGNSWMGVGWDLGVGEIAVDTSFGAPHFSATHESESYSHDGDLLVPNANDAAWEARTGQTRRDFTHQVEEDFAEIIRHEGAGGPANYFWEVREKDGGVKWYGATPDDGGPAPSVAPTLDENSVVRDENGNIVRWLLSAERDIGVNLIRYEYDIQDYTFGSNGWEAVSSCNPADDVCGQHPYLDRIIYTDATSVITGFNGAPYEIDFIRESEMPGKSLPVRIDPDVNARLGYVDVTADRLARIDISWGAPPRTGAPSDYTDLAGRYDFTYTTGWFGKSLLETITQGVSDPHVHTIEYFNELGPANTNPTTGWDGASEWTTTDEVDVVDFSTEWDVSLLGGSVSNAGSGNIYIGFNPAAPSKTGSFGVGLELSGSDTDAVAEWVDLNGDGLPDKVFLDGSAVKFRLNTSGANGTPGFGGDLGTAPGIDSLSKDSDFAFQISGEAYPLVALGVGTGLSFSWSSHYFSDVNADGLVDFVSGGSVLFNHLDASGVPTFSADSGDTVVPLEPAALPVISSEQLEEINEQFVLQNPPIDTVRRWVAPFDGTVEIDATVALDTTGGSSVDGVRVAIQQNGSEVSAATLDSGGTTSAFTTPITRAVAAGDRIYFRVGARTDGQNDLVDWDPTITYQGVGWSADANGLSQTTYDAGSDFTLAGRPDDTVAMPFAGTAIVNGTIDVGAALTDGIDVVVVRHVASLSGSEVVTSPAGPVVAATITAGSTGVTNFTTSVPVSVANQTSGSDTIVVADRLEVYVAADSPVDLGQIDWDATITYDESLPVLRADGSDARQTPQGDPSPSPLFEHPVRPHTEFYPGLDPASPAAATSLPDSFTARLRVNALADDPGSAEAVVTFKNTNGIVKYTRSLTDDSNDEFGVDLSSISGADYFVDISVRNGTFTRGGLDLVHFDRETSPDNWTSIDSRLRWTGLQGIFPLSYRGWGVAGYTAADSLATSAIVESAFEIDDSQFNESTPVSEPDRGDVSLDESSAEPAYAFIPAPQSGDGTPSDPLVPDRWNGPREEIWADGTSARTSRLITDVSSLTDLGSSSGSGQRSAPTRLGIGGPGLTLMFGAGPFGASAGLSPSWGITDFEDLNGDGYPDVVSAGSVTYTDQLGGYVASRDVDGTDVTNQDLTFSVSGGLDSGMVDIIPNSKGSTNATTGPSAAKGQDASDEGPAYSIGVSGGGGFSWSSPNASGGDDGPGDGDNAAQFGELEADAGDGGAAIQRALSDVNGDGIADRVYTDAQGVWVHYGLGYGFTENSIRLGTGGFESRESASGGAGLGFSLPYGEFGGGINFLWNSDWNRYGWIDLNGDGILDQFHRIGESDVKVRFGTGSGLLGAIDYGDLVNVELSPGITSNQHFALDQASGIGGGVSATAYIGPLCLVACYLVIGGGGGYNQTQTTSTVEIEDINGDGFADVLSSTNDNAVTVALNKQGKTNLLKSVTNPLGGSFSVDYRRDGNTTTHPDSIWVLSEIVEDDGRDAGGPDDAAGDGDDVYKQRITYGDLGYSRVHRDSLGYGAVRIEELDDADGLLRATEHTYLNDSIFSAGLLTEVTLIDADGTTEVRGSTVEYQFLDVLATGGDPHDPAVLTPSVVGETDTVGSRGRSIAPLATAHSEYWYDGGSKIFEWRIEYVFDGLGNVLEERDLGDLAIAGDELTTTLLYSACDITGATGNGCLADQVAAAGVVPSPFQSPGTCINWASYPGAITVTDSTGVVRARSGMSALCDNGAVTEQRVTVSPGIEAITNMTVNQYGDYELIMAPPGEDGDRYTVRYTYDDDRHTDVAMVEEFDVHQSDAAAALAGGVDPARDQVGITSTATFDPLSGRVASRTDANGATRRYVYDELGRNVEISNIAVGGSPTALITIEYNANDPAYAHAIARHQDIFDGNDLAGADDGAGDDTTATIDTVTFVDGLGRITQTKRDARIVAPGETVPRNTRQVTGSARFDQYARPVVEFGPVADDGPAGSFTTAAFDGNPTTLAYDVADFLTEVVEPGARTTTYEYPIEAPTTGDPVLGLTVETDPEGRVTTLAEDVRGFQHLVIETPPFGSDPAMTTRYVVTPLGETTQVIDSTGASTSYSFDMRGDTTSVTTPNSGLTTFEYDLAGRRAAKVNEMMRAAGTETSYGYDLDRLVTVDNPGLADDVVYEYGLDNSDGRFTAGRVKRIDDRTRIADNTYGPGGALVSQLVEVKRHNWDPTLTEEELEKFRWTTEWSYDGLGRIHTVRYPDAKTLGTVPSATSVAGLTAPDQLAGLIEEVDEPGELVVYDYDSGGMVRSIGGAEAGITYVEEPIDQFIDGVQTTVFVPRPIEHEYDYLIDRIYDHRLLSIEDQLGNSAVTTRVYDADTSWLTEIVTTSADPDPLVTDRVELQDIEYSFDVVGRPLTYENDLPFANRAINGGSTQQSFLYDGFGRIVGSAGTFKLKSDTEQRYTYGVEFTPAAPWNIVSKDQHDEYATLRPNGSDKKVWTTDETTYSFDRTLGTSGGPLHVVADERTDADGATQVYEYVYNSNGAIETMLATEETSIPSTGKGKGKKQQPSEPNEWDRTFSWNSLDQMTSADDGSELRIFAYNDAGELYIQDGNLLADDGTQLRESGAGPETIFLNDWVTIRAQKIYKHTWAGDDRLLVKMDTDFTYEDKQLYRHTDLVGSTNIVSDVQGRGFQRHEYLPSGEIWIDDHKEEIRTPFQFADGYYEDLFDLVLFGVRWYDTERELFLSPDPVLVNDVTALIDQPALGGAYTYAAGNGASIIDPSGERFFFAHQKNQVAAQIEANLKDVEDQGKTSTLAKGIGQALRAKQAEAKAAQERAELLDPNPLIEINLVKRTVKLGAPYGPRKKWELPDKSGPATDGTGDAAPPAGAGATGSNGQPDPGGTGAQPGQTSADTSNVDTSSSPAASNSSSSSDTSSNRSPSGSNGPSAEDSSSTG</sequence>
<dbReference type="GO" id="GO:0005576">
    <property type="term" value="C:extracellular region"/>
    <property type="evidence" value="ECO:0007669"/>
    <property type="project" value="UniProtKB-SubCell"/>
</dbReference>
<dbReference type="InterPro" id="IPR050708">
    <property type="entry name" value="T6SS_VgrG/RHS"/>
</dbReference>
<keyword evidence="4" id="KW-0843">Virulence</keyword>
<feature type="region of interest" description="Disordered" evidence="5">
    <location>
        <begin position="1067"/>
        <end position="1120"/>
    </location>
</feature>
<dbReference type="InterPro" id="IPR056823">
    <property type="entry name" value="TEN-like_YD-shell"/>
</dbReference>
<dbReference type="InterPro" id="IPR022045">
    <property type="entry name" value="TcdB_toxin_mid/N"/>
</dbReference>
<feature type="domain" description="Teneurin-like YD-shell" evidence="7">
    <location>
        <begin position="2733"/>
        <end position="2837"/>
    </location>
</feature>
<proteinExistence type="predicted"/>
<dbReference type="EMBL" id="SOAU01000001">
    <property type="protein sequence ID" value="TDT14767.1"/>
    <property type="molecule type" value="Genomic_DNA"/>
</dbReference>
<dbReference type="NCBIfam" id="TIGR01643">
    <property type="entry name" value="YD_repeat_2x"/>
    <property type="match status" value="1"/>
</dbReference>
<organism evidence="8 9">
    <name type="scientific">Ilumatobacter fluminis</name>
    <dbReference type="NCBI Taxonomy" id="467091"/>
    <lineage>
        <taxon>Bacteria</taxon>
        <taxon>Bacillati</taxon>
        <taxon>Actinomycetota</taxon>
        <taxon>Acidimicrobiia</taxon>
        <taxon>Acidimicrobiales</taxon>
        <taxon>Ilumatobacteraceae</taxon>
        <taxon>Ilumatobacter</taxon>
    </lineage>
</organism>
<comment type="caution">
    <text evidence="8">The sequence shown here is derived from an EMBL/GenBank/DDBJ whole genome shotgun (WGS) entry which is preliminary data.</text>
</comment>
<feature type="domain" description="Insecticide toxin TcdB middle/N-terminal" evidence="6">
    <location>
        <begin position="1499"/>
        <end position="1560"/>
    </location>
</feature>
<dbReference type="Proteomes" id="UP000294558">
    <property type="component" value="Unassembled WGS sequence"/>
</dbReference>
<evidence type="ECO:0000259" key="7">
    <source>
        <dbReference type="Pfam" id="PF25023"/>
    </source>
</evidence>
<keyword evidence="3" id="KW-0677">Repeat</keyword>
<comment type="subcellular location">
    <subcellularLocation>
        <location evidence="1">Secreted</location>
    </subcellularLocation>
</comment>
<feature type="region of interest" description="Disordered" evidence="5">
    <location>
        <begin position="2618"/>
        <end position="2640"/>
    </location>
</feature>
<evidence type="ECO:0000256" key="3">
    <source>
        <dbReference type="ARBA" id="ARBA00022737"/>
    </source>
</evidence>
<evidence type="ECO:0000259" key="6">
    <source>
        <dbReference type="Pfam" id="PF12256"/>
    </source>
</evidence>
<evidence type="ECO:0000313" key="9">
    <source>
        <dbReference type="Proteomes" id="UP000294558"/>
    </source>
</evidence>
<feature type="compositionally biased region" description="Low complexity" evidence="5">
    <location>
        <begin position="2939"/>
        <end position="2954"/>
    </location>
</feature>
<dbReference type="InterPro" id="IPR006530">
    <property type="entry name" value="YD"/>
</dbReference>
<dbReference type="RefSeq" id="WP_133867284.1">
    <property type="nucleotide sequence ID" value="NZ_SOAU01000001.1"/>
</dbReference>
<feature type="region of interest" description="Disordered" evidence="5">
    <location>
        <begin position="2925"/>
        <end position="3020"/>
    </location>
</feature>
<name>A0A4R7HUX7_9ACTN</name>
<feature type="compositionally biased region" description="Polar residues" evidence="5">
    <location>
        <begin position="1251"/>
        <end position="1261"/>
    </location>
</feature>
<dbReference type="Pfam" id="PF12256">
    <property type="entry name" value="TcdB_toxin_midN"/>
    <property type="match status" value="1"/>
</dbReference>
<keyword evidence="9" id="KW-1185">Reference proteome</keyword>
<dbReference type="GO" id="GO:0005737">
    <property type="term" value="C:cytoplasm"/>
    <property type="evidence" value="ECO:0007669"/>
    <property type="project" value="InterPro"/>
</dbReference>
<accession>A0A4R7HUX7</accession>
<protein>
    <submittedName>
        <fullName evidence="8">RHS repeat-associated protein</fullName>
    </submittedName>
</protein>
<feature type="compositionally biased region" description="Polar residues" evidence="5">
    <location>
        <begin position="2971"/>
        <end position="2982"/>
    </location>
</feature>